<gene>
    <name evidence="1" type="ORF">QO015_001908</name>
</gene>
<reference evidence="1 2" key="1">
    <citation type="submission" date="2023-07" db="EMBL/GenBank/DDBJ databases">
        <title>Genomic Encyclopedia of Type Strains, Phase IV (KMG-IV): sequencing the most valuable type-strain genomes for metagenomic binning, comparative biology and taxonomic classification.</title>
        <authorList>
            <person name="Goeker M."/>
        </authorList>
    </citation>
    <scope>NUCLEOTIDE SEQUENCE [LARGE SCALE GENOMIC DNA]</scope>
    <source>
        <strain evidence="1 2">B1-1</strain>
    </source>
</reference>
<name>A0ABU0M5Q2_9HYPH</name>
<dbReference type="RefSeq" id="WP_266279785.1">
    <property type="nucleotide sequence ID" value="NZ_JAPKNF010000001.1"/>
</dbReference>
<evidence type="ECO:0000313" key="1">
    <source>
        <dbReference type="EMBL" id="MDQ0516295.1"/>
    </source>
</evidence>
<keyword evidence="2" id="KW-1185">Reference proteome</keyword>
<sequence>MTMLKKDPKVTREDLTELCAPRCPHCYERSMAWATVTLEQIVTAWPIRPTVTVEADGYAPSKTEFGLLVFSCPECCKHSALAIDDDEVKLVAMRTEKDERLLKETV</sequence>
<dbReference type="Proteomes" id="UP001223743">
    <property type="component" value="Unassembled WGS sequence"/>
</dbReference>
<comment type="caution">
    <text evidence="1">The sequence shown here is derived from an EMBL/GenBank/DDBJ whole genome shotgun (WGS) entry which is preliminary data.</text>
</comment>
<proteinExistence type="predicted"/>
<organism evidence="1 2">
    <name type="scientific">Kaistia geumhonensis</name>
    <dbReference type="NCBI Taxonomy" id="410839"/>
    <lineage>
        <taxon>Bacteria</taxon>
        <taxon>Pseudomonadati</taxon>
        <taxon>Pseudomonadota</taxon>
        <taxon>Alphaproteobacteria</taxon>
        <taxon>Hyphomicrobiales</taxon>
        <taxon>Kaistiaceae</taxon>
        <taxon>Kaistia</taxon>
    </lineage>
</organism>
<protein>
    <submittedName>
        <fullName evidence="1">Uncharacterized protein</fullName>
    </submittedName>
</protein>
<dbReference type="EMBL" id="JAUSWJ010000001">
    <property type="protein sequence ID" value="MDQ0516295.1"/>
    <property type="molecule type" value="Genomic_DNA"/>
</dbReference>
<accession>A0ABU0M5Q2</accession>
<evidence type="ECO:0000313" key="2">
    <source>
        <dbReference type="Proteomes" id="UP001223743"/>
    </source>
</evidence>